<dbReference type="AlphaFoldDB" id="A0A5S5CBP2"/>
<gene>
    <name evidence="3" type="ORF">BCM02_103438</name>
</gene>
<evidence type="ECO:0000259" key="2">
    <source>
        <dbReference type="Pfam" id="PF04235"/>
    </source>
</evidence>
<dbReference type="OrthoDB" id="9807744at2"/>
<organism evidence="3 4">
    <name type="scientific">Paenibacillus methanolicus</name>
    <dbReference type="NCBI Taxonomy" id="582686"/>
    <lineage>
        <taxon>Bacteria</taxon>
        <taxon>Bacillati</taxon>
        <taxon>Bacillota</taxon>
        <taxon>Bacilli</taxon>
        <taxon>Bacillales</taxon>
        <taxon>Paenibacillaceae</taxon>
        <taxon>Paenibacillus</taxon>
    </lineage>
</organism>
<dbReference type="PANTHER" id="PTHR30590">
    <property type="entry name" value="INNER MEMBRANE PROTEIN"/>
    <property type="match status" value="1"/>
</dbReference>
<dbReference type="PANTHER" id="PTHR30590:SF3">
    <property type="entry name" value="HYPOTHETICAL MEMBRANE SPANNING PROTEIN"/>
    <property type="match status" value="1"/>
</dbReference>
<proteinExistence type="predicted"/>
<accession>A0A5S5CBP2</accession>
<dbReference type="RefSeq" id="WP_148929145.1">
    <property type="nucleotide sequence ID" value="NZ_VNHS01000003.1"/>
</dbReference>
<feature type="transmembrane region" description="Helical" evidence="1">
    <location>
        <begin position="124"/>
        <end position="139"/>
    </location>
</feature>
<feature type="transmembrane region" description="Helical" evidence="1">
    <location>
        <begin position="352"/>
        <end position="373"/>
    </location>
</feature>
<feature type="domain" description="DUF418" evidence="2">
    <location>
        <begin position="229"/>
        <end position="391"/>
    </location>
</feature>
<feature type="transmembrane region" description="Helical" evidence="1">
    <location>
        <begin position="21"/>
        <end position="44"/>
    </location>
</feature>
<dbReference type="Pfam" id="PF04235">
    <property type="entry name" value="DUF418"/>
    <property type="match status" value="1"/>
</dbReference>
<sequence length="394" mass="45081">MKQELKKQEQRQPQPMTSRERLHFLDVTRGFAMLGIILVNYFLIVDSANGYAEPTEDIWRQLVAWFGDGKFYTLFSFLFGVGFMIFMERAERQSSRPRMLFARRLTFLLLFGLLHITFIWVGDILAFYAMVGFVLFAFYKRHSRTLLIWIFALILTVAWLPFAGRLLLSDLDASASAYKADFSLVSHNMDLSYLQSIGVRWSDMSTMVATSTNTIVSMLLMFLLGMFAVQKGFFRDMEAKKRIWNRMWAVSASGFVITQASLLTGTFADPVHETKVGEIISYLGEFGGIAGSLFYMSTLAMLYLYSEKLRYVLMWLGNVGRMSMTCYLLHSTIGTFLFLGYGFGAAKGIQPVGVVAISLGVYAILLAMSTLWLKRFKYGPVEWLWRRLTYGQMK</sequence>
<feature type="transmembrane region" description="Helical" evidence="1">
    <location>
        <begin position="246"/>
        <end position="267"/>
    </location>
</feature>
<protein>
    <recommendedName>
        <fullName evidence="2">DUF418 domain-containing protein</fullName>
    </recommendedName>
</protein>
<keyword evidence="1" id="KW-1133">Transmembrane helix</keyword>
<name>A0A5S5CBP2_9BACL</name>
<reference evidence="3 4" key="1">
    <citation type="submission" date="2019-07" db="EMBL/GenBank/DDBJ databases">
        <title>Genomic Encyclopedia of Type Strains, Phase III (KMG-III): the genomes of soil and plant-associated and newly described type strains.</title>
        <authorList>
            <person name="Whitman W."/>
        </authorList>
    </citation>
    <scope>NUCLEOTIDE SEQUENCE [LARGE SCALE GENOMIC DNA]</scope>
    <source>
        <strain evidence="3 4">BL24</strain>
    </source>
</reference>
<feature type="transmembrane region" description="Helical" evidence="1">
    <location>
        <begin position="100"/>
        <end position="118"/>
    </location>
</feature>
<comment type="caution">
    <text evidence="3">The sequence shown here is derived from an EMBL/GenBank/DDBJ whole genome shotgun (WGS) entry which is preliminary data.</text>
</comment>
<feature type="transmembrane region" description="Helical" evidence="1">
    <location>
        <begin position="279"/>
        <end position="305"/>
    </location>
</feature>
<evidence type="ECO:0000313" key="4">
    <source>
        <dbReference type="Proteomes" id="UP000323257"/>
    </source>
</evidence>
<feature type="transmembrane region" description="Helical" evidence="1">
    <location>
        <begin position="146"/>
        <end position="168"/>
    </location>
</feature>
<keyword evidence="1" id="KW-0472">Membrane</keyword>
<keyword evidence="1" id="KW-0812">Transmembrane</keyword>
<keyword evidence="4" id="KW-1185">Reference proteome</keyword>
<feature type="transmembrane region" description="Helical" evidence="1">
    <location>
        <begin position="326"/>
        <end position="346"/>
    </location>
</feature>
<dbReference type="InterPro" id="IPR052529">
    <property type="entry name" value="Bact_Transport_Assoc"/>
</dbReference>
<evidence type="ECO:0000256" key="1">
    <source>
        <dbReference type="SAM" id="Phobius"/>
    </source>
</evidence>
<evidence type="ECO:0000313" key="3">
    <source>
        <dbReference type="EMBL" id="TYP76774.1"/>
    </source>
</evidence>
<dbReference type="EMBL" id="VNHS01000003">
    <property type="protein sequence ID" value="TYP76774.1"/>
    <property type="molecule type" value="Genomic_DNA"/>
</dbReference>
<feature type="transmembrane region" description="Helical" evidence="1">
    <location>
        <begin position="214"/>
        <end position="234"/>
    </location>
</feature>
<dbReference type="Proteomes" id="UP000323257">
    <property type="component" value="Unassembled WGS sequence"/>
</dbReference>
<feature type="transmembrane region" description="Helical" evidence="1">
    <location>
        <begin position="71"/>
        <end position="88"/>
    </location>
</feature>
<dbReference type="InterPro" id="IPR007349">
    <property type="entry name" value="DUF418"/>
</dbReference>